<name>A0A481YSQ7_9VIRU</name>
<organism evidence="1">
    <name type="scientific">Marseillevirus LCMAC101</name>
    <dbReference type="NCBI Taxonomy" id="2506602"/>
    <lineage>
        <taxon>Viruses</taxon>
        <taxon>Varidnaviria</taxon>
        <taxon>Bamfordvirae</taxon>
        <taxon>Nucleocytoviricota</taxon>
        <taxon>Megaviricetes</taxon>
        <taxon>Pimascovirales</taxon>
        <taxon>Pimascovirales incertae sedis</taxon>
        <taxon>Marseilleviridae</taxon>
    </lineage>
</organism>
<accession>A0A481YSQ7</accession>
<proteinExistence type="predicted"/>
<evidence type="ECO:0000313" key="1">
    <source>
        <dbReference type="EMBL" id="QBK85516.1"/>
    </source>
</evidence>
<reference evidence="1" key="1">
    <citation type="journal article" date="2019" name="MBio">
        <title>Virus Genomes from Deep Sea Sediments Expand the Ocean Megavirome and Support Independent Origins of Viral Gigantism.</title>
        <authorList>
            <person name="Backstrom D."/>
            <person name="Yutin N."/>
            <person name="Jorgensen S.L."/>
            <person name="Dharamshi J."/>
            <person name="Homa F."/>
            <person name="Zaremba-Niedwiedzka K."/>
            <person name="Spang A."/>
            <person name="Wolf Y.I."/>
            <person name="Koonin E.V."/>
            <person name="Ettema T.J."/>
        </authorList>
    </citation>
    <scope>NUCLEOTIDE SEQUENCE</scope>
</reference>
<dbReference type="EMBL" id="MK500327">
    <property type="protein sequence ID" value="QBK85516.1"/>
    <property type="molecule type" value="Genomic_DNA"/>
</dbReference>
<gene>
    <name evidence="1" type="ORF">LCMAC101_01030</name>
</gene>
<protein>
    <submittedName>
        <fullName evidence="1">HtpX-like membrane-bound metallopeptidase</fullName>
    </submittedName>
</protein>
<sequence>MKSNLLLVVVIIILVLVIVFAMSPRSYYSEVNDDPLLAKIHEDFKTLNPEYGIIPLRIGDSAYTQDKSVITICKKHPKTGKIYEYCCYLYVALHELTHMVTESYGHDARFQRNFKIILQAAVDKGIYDPTCKIPPDYCGIDT</sequence>